<comment type="similarity">
    <text evidence="7">Belongs to the class-II pyridoxal-phosphate-dependent aminotransferase family. Histidinol-phosphate aminotransferase subfamily.</text>
</comment>
<keyword evidence="3 7" id="KW-0032">Aminotransferase</keyword>
<accession>A0A8J2YC39</accession>
<comment type="subunit">
    <text evidence="2 7">Homodimer.</text>
</comment>
<dbReference type="UniPathway" id="UPA00031">
    <property type="reaction ID" value="UER00012"/>
</dbReference>
<dbReference type="SUPFAM" id="SSF53383">
    <property type="entry name" value="PLP-dependent transferases"/>
    <property type="match status" value="1"/>
</dbReference>
<keyword evidence="7" id="KW-0028">Amino-acid biosynthesis</keyword>
<dbReference type="GO" id="GO:0000105">
    <property type="term" value="P:L-histidine biosynthetic process"/>
    <property type="evidence" value="ECO:0007669"/>
    <property type="project" value="UniProtKB-UniRule"/>
</dbReference>
<dbReference type="PANTHER" id="PTHR43643:SF3">
    <property type="entry name" value="HISTIDINOL-PHOSPHATE AMINOTRANSFERASE"/>
    <property type="match status" value="1"/>
</dbReference>
<evidence type="ECO:0000256" key="1">
    <source>
        <dbReference type="ARBA" id="ARBA00001933"/>
    </source>
</evidence>
<comment type="catalytic activity">
    <reaction evidence="7">
        <text>L-histidinol phosphate + 2-oxoglutarate = 3-(imidazol-4-yl)-2-oxopropyl phosphate + L-glutamate</text>
        <dbReference type="Rhea" id="RHEA:23744"/>
        <dbReference type="ChEBI" id="CHEBI:16810"/>
        <dbReference type="ChEBI" id="CHEBI:29985"/>
        <dbReference type="ChEBI" id="CHEBI:57766"/>
        <dbReference type="ChEBI" id="CHEBI:57980"/>
        <dbReference type="EC" id="2.6.1.9"/>
    </reaction>
</comment>
<dbReference type="Pfam" id="PF00155">
    <property type="entry name" value="Aminotran_1_2"/>
    <property type="match status" value="1"/>
</dbReference>
<dbReference type="EMBL" id="BMHQ01000003">
    <property type="protein sequence ID" value="GGE11380.1"/>
    <property type="molecule type" value="Genomic_DNA"/>
</dbReference>
<dbReference type="HAMAP" id="MF_01023">
    <property type="entry name" value="HisC_aminotrans_2"/>
    <property type="match status" value="1"/>
</dbReference>
<protein>
    <recommendedName>
        <fullName evidence="7">Histidinol-phosphate aminotransferase</fullName>
        <ecNumber evidence="7">2.6.1.9</ecNumber>
    </recommendedName>
    <alternativeName>
        <fullName evidence="7">Imidazole acetol-phosphate transaminase</fullName>
    </alternativeName>
</protein>
<comment type="caution">
    <text evidence="9">The sequence shown here is derived from an EMBL/GenBank/DDBJ whole genome shotgun (WGS) entry which is preliminary data.</text>
</comment>
<dbReference type="GO" id="GO:0004400">
    <property type="term" value="F:histidinol-phosphate transaminase activity"/>
    <property type="evidence" value="ECO:0007669"/>
    <property type="project" value="UniProtKB-UniRule"/>
</dbReference>
<keyword evidence="6 7" id="KW-0368">Histidine biosynthesis</keyword>
<dbReference type="InterPro" id="IPR015422">
    <property type="entry name" value="PyrdxlP-dep_Trfase_small"/>
</dbReference>
<dbReference type="RefSeq" id="WP_188646897.1">
    <property type="nucleotide sequence ID" value="NZ_BMHQ01000003.1"/>
</dbReference>
<dbReference type="InterPro" id="IPR050106">
    <property type="entry name" value="HistidinolP_aminotransfase"/>
</dbReference>
<dbReference type="InterPro" id="IPR015424">
    <property type="entry name" value="PyrdxlP-dep_Trfase"/>
</dbReference>
<dbReference type="CDD" id="cd00609">
    <property type="entry name" value="AAT_like"/>
    <property type="match status" value="1"/>
</dbReference>
<dbReference type="InterPro" id="IPR004839">
    <property type="entry name" value="Aminotransferase_I/II_large"/>
</dbReference>
<gene>
    <name evidence="7 9" type="primary">hisC</name>
    <name evidence="9" type="ORF">GCM10011571_10930</name>
</gene>
<keyword evidence="5 7" id="KW-0663">Pyridoxal phosphate</keyword>
<sequence>MRTKATLHGLPVYQPGKLLEEVKRELGLDEVIKLASNENPFGCSPKVWESLAKEREFFAMYPEGDARGLRLELADFYGTSPDRIVCGNGSDEIVQMIARAYLEPGDQAVMADITFPRYKTMTVVEGAKAVEVPLVNGVHDLDAMVEAVNEKTKIVWVCNPNNPTGTVISHTELTRFLSRLPDHVLIVVDEAYYEYVTDADYPDTLSLLPDDPRLIVLRTFSKIYGLAAFRIGYGIASPELARELEKVREPFNTNRLAQRAARTALTDQDFVCNCREANRKGMDQIVRQLENWGLSYFPSQGNFLLLDTQRPAQEVFDVLLRQGVIVRSGSALGYPTHIRVTIGTEEQNRRFLQALAYALEKPIPKEAAR</sequence>
<dbReference type="EC" id="2.6.1.9" evidence="7"/>
<keyword evidence="10" id="KW-1185">Reference proteome</keyword>
<evidence type="ECO:0000256" key="7">
    <source>
        <dbReference type="HAMAP-Rule" id="MF_01023"/>
    </source>
</evidence>
<evidence type="ECO:0000313" key="9">
    <source>
        <dbReference type="EMBL" id="GGE11380.1"/>
    </source>
</evidence>
<dbReference type="InterPro" id="IPR005861">
    <property type="entry name" value="HisP_aminotrans"/>
</dbReference>
<feature type="modified residue" description="N6-(pyridoxal phosphate)lysine" evidence="7">
    <location>
        <position position="222"/>
    </location>
</feature>
<comment type="pathway">
    <text evidence="7">Amino-acid biosynthesis; L-histidine biosynthesis; L-histidine from 5-phospho-alpha-D-ribose 1-diphosphate: step 7/9.</text>
</comment>
<evidence type="ECO:0000256" key="2">
    <source>
        <dbReference type="ARBA" id="ARBA00011738"/>
    </source>
</evidence>
<evidence type="ECO:0000256" key="3">
    <source>
        <dbReference type="ARBA" id="ARBA00022576"/>
    </source>
</evidence>
<reference evidence="9" key="1">
    <citation type="journal article" date="2014" name="Int. J. Syst. Evol. Microbiol.">
        <title>Complete genome sequence of Corynebacterium casei LMG S-19264T (=DSM 44701T), isolated from a smear-ripened cheese.</title>
        <authorList>
            <consortium name="US DOE Joint Genome Institute (JGI-PGF)"/>
            <person name="Walter F."/>
            <person name="Albersmeier A."/>
            <person name="Kalinowski J."/>
            <person name="Ruckert C."/>
        </authorList>
    </citation>
    <scope>NUCLEOTIDE SEQUENCE</scope>
    <source>
        <strain evidence="9">CGMCC 1.15179</strain>
    </source>
</reference>
<feature type="domain" description="Aminotransferase class I/classII large" evidence="8">
    <location>
        <begin position="30"/>
        <end position="355"/>
    </location>
</feature>
<organism evidence="9 10">
    <name type="scientific">Marinithermofilum abyssi</name>
    <dbReference type="NCBI Taxonomy" id="1571185"/>
    <lineage>
        <taxon>Bacteria</taxon>
        <taxon>Bacillati</taxon>
        <taxon>Bacillota</taxon>
        <taxon>Bacilli</taxon>
        <taxon>Bacillales</taxon>
        <taxon>Thermoactinomycetaceae</taxon>
        <taxon>Marinithermofilum</taxon>
    </lineage>
</organism>
<reference evidence="9" key="2">
    <citation type="submission" date="2020-09" db="EMBL/GenBank/DDBJ databases">
        <authorList>
            <person name="Sun Q."/>
            <person name="Zhou Y."/>
        </authorList>
    </citation>
    <scope>NUCLEOTIDE SEQUENCE</scope>
    <source>
        <strain evidence="9">CGMCC 1.15179</strain>
    </source>
</reference>
<keyword evidence="4 7" id="KW-0808">Transferase</keyword>
<proteinExistence type="inferred from homology"/>
<evidence type="ECO:0000256" key="4">
    <source>
        <dbReference type="ARBA" id="ARBA00022679"/>
    </source>
</evidence>
<evidence type="ECO:0000256" key="6">
    <source>
        <dbReference type="ARBA" id="ARBA00023102"/>
    </source>
</evidence>
<evidence type="ECO:0000259" key="8">
    <source>
        <dbReference type="Pfam" id="PF00155"/>
    </source>
</evidence>
<dbReference type="Proteomes" id="UP000625210">
    <property type="component" value="Unassembled WGS sequence"/>
</dbReference>
<comment type="cofactor">
    <cofactor evidence="1 7">
        <name>pyridoxal 5'-phosphate</name>
        <dbReference type="ChEBI" id="CHEBI:597326"/>
    </cofactor>
</comment>
<dbReference type="Gene3D" id="3.40.640.10">
    <property type="entry name" value="Type I PLP-dependent aspartate aminotransferase-like (Major domain)"/>
    <property type="match status" value="1"/>
</dbReference>
<dbReference type="InterPro" id="IPR015421">
    <property type="entry name" value="PyrdxlP-dep_Trfase_major"/>
</dbReference>
<dbReference type="Gene3D" id="3.90.1150.10">
    <property type="entry name" value="Aspartate Aminotransferase, domain 1"/>
    <property type="match status" value="1"/>
</dbReference>
<dbReference type="AlphaFoldDB" id="A0A8J2YC39"/>
<name>A0A8J2YC39_9BACL</name>
<evidence type="ECO:0000313" key="10">
    <source>
        <dbReference type="Proteomes" id="UP000625210"/>
    </source>
</evidence>
<dbReference type="NCBIfam" id="TIGR01141">
    <property type="entry name" value="hisC"/>
    <property type="match status" value="1"/>
</dbReference>
<evidence type="ECO:0000256" key="5">
    <source>
        <dbReference type="ARBA" id="ARBA00022898"/>
    </source>
</evidence>
<dbReference type="PANTHER" id="PTHR43643">
    <property type="entry name" value="HISTIDINOL-PHOSPHATE AMINOTRANSFERASE 2"/>
    <property type="match status" value="1"/>
</dbReference>
<dbReference type="GO" id="GO:0030170">
    <property type="term" value="F:pyridoxal phosphate binding"/>
    <property type="evidence" value="ECO:0007669"/>
    <property type="project" value="InterPro"/>
</dbReference>